<evidence type="ECO:0000256" key="5">
    <source>
        <dbReference type="ARBA" id="ARBA00023065"/>
    </source>
</evidence>
<feature type="transmembrane region" description="Helical" evidence="9">
    <location>
        <begin position="54"/>
        <end position="77"/>
    </location>
</feature>
<dbReference type="PROSITE" id="PS51371">
    <property type="entry name" value="CBS"/>
    <property type="match status" value="1"/>
</dbReference>
<evidence type="ECO:0000313" key="12">
    <source>
        <dbReference type="Proteomes" id="UP000187429"/>
    </source>
</evidence>
<dbReference type="InterPro" id="IPR014743">
    <property type="entry name" value="Cl-channel_core"/>
</dbReference>
<dbReference type="Gene3D" id="1.10.3080.10">
    <property type="entry name" value="Clc chloride channel"/>
    <property type="match status" value="2"/>
</dbReference>
<dbReference type="SUPFAM" id="SSF81340">
    <property type="entry name" value="Clc chloride channel"/>
    <property type="match status" value="1"/>
</dbReference>
<dbReference type="GO" id="GO:0005794">
    <property type="term" value="C:Golgi apparatus"/>
    <property type="evidence" value="ECO:0007669"/>
    <property type="project" value="TreeGrafter"/>
</dbReference>
<dbReference type="AlphaFoldDB" id="A0A1R1WY10"/>
<name>A0A1R1WY10_9FUNG</name>
<dbReference type="GO" id="GO:0006879">
    <property type="term" value="P:intracellular iron ion homeostasis"/>
    <property type="evidence" value="ECO:0007669"/>
    <property type="project" value="TreeGrafter"/>
</dbReference>
<dbReference type="SUPFAM" id="SSF54631">
    <property type="entry name" value="CBS-domain pair"/>
    <property type="match status" value="1"/>
</dbReference>
<sequence>MVNDLPNELTARFDEFETIDWLEESKKEREKRKEVYSSTVDTVKSLLTSVYETVQVWVVISLVGCVIGLNTGIISIVTEWLSDIKLGYCSKYWWLNEKFCCWQSWDKYGSCPDWKEWSHLFAGKDIYYLNWISYIFISALAVASGISVGKEGPAVHMGCCVGNVVSQNFGKYKNNKIKHREILSASAAAGIAVAFGSPVGGVLFSMEDISYTFPLQTLSRSFFCALIATTVIHTLNPFRTGKLGLCGAILTNLNLKVARIDMGKLLSYLFQECEDGNWAGLCQPENNFSMVVLLLLATVVRFFGTGFAYGCKVPCGIFVPGMAIGATFGRMLGILVQSLHRSYPNSSFFSQCSPDVPCITPATYAFLGAAAGLGGVTRVTVAVVVIMYELTGAVSFIVPTIIVVMISKFIADFVSPGAISEQLIELNGLPYVERNSTPLNMLISSIMKSDIFALTLNTTTIEELRDTVLTYPYGVFPIVNDKSEMKLEGITTRKKLLKLLKESDIPSQINLDSYEDLDTDSIANNFNRFPPSHGDHPQSNINFVSFSKSRSDFGYNVYDFSDAVDFTPIVVDCNSSTETVSEIFETLGPKVVLIQNNRGKLVGLISRKDMIREKIIRHSHH</sequence>
<dbReference type="PANTHER" id="PTHR45711:SF9">
    <property type="entry name" value="ANION_PROTON EXCHANGE TRANSPORTER GEF1"/>
    <property type="match status" value="1"/>
</dbReference>
<comment type="caution">
    <text evidence="11">The sequence shown here is derived from an EMBL/GenBank/DDBJ whole genome shotgun (WGS) entry which is preliminary data.</text>
</comment>
<comment type="subcellular location">
    <subcellularLocation>
        <location evidence="1 9">Membrane</location>
        <topology evidence="1 9">Multi-pass membrane protein</topology>
    </subcellularLocation>
</comment>
<proteinExistence type="inferred from homology"/>
<keyword evidence="12" id="KW-1185">Reference proteome</keyword>
<feature type="transmembrane region" description="Helical" evidence="9">
    <location>
        <begin position="356"/>
        <end position="376"/>
    </location>
</feature>
<dbReference type="Pfam" id="PF00571">
    <property type="entry name" value="CBS"/>
    <property type="match status" value="2"/>
</dbReference>
<dbReference type="Gene3D" id="3.90.1280.20">
    <property type="match status" value="1"/>
</dbReference>
<dbReference type="EMBL" id="LSSM01007701">
    <property type="protein sequence ID" value="OMJ07244.1"/>
    <property type="molecule type" value="Genomic_DNA"/>
</dbReference>
<feature type="domain" description="CBS" evidence="10">
    <location>
        <begin position="447"/>
        <end position="507"/>
    </location>
</feature>
<dbReference type="GO" id="GO:0005769">
    <property type="term" value="C:early endosome"/>
    <property type="evidence" value="ECO:0007669"/>
    <property type="project" value="TreeGrafter"/>
</dbReference>
<reference evidence="12" key="1">
    <citation type="submission" date="2017-01" db="EMBL/GenBank/DDBJ databases">
        <authorList>
            <person name="Wang Y."/>
            <person name="White M."/>
            <person name="Kvist S."/>
            <person name="Moncalvo J.-M."/>
        </authorList>
    </citation>
    <scope>NUCLEOTIDE SEQUENCE [LARGE SCALE GENOMIC DNA]</scope>
    <source>
        <strain evidence="12">ID-206-W2</strain>
    </source>
</reference>
<dbReference type="InterPro" id="IPR000644">
    <property type="entry name" value="CBS_dom"/>
</dbReference>
<evidence type="ECO:0000259" key="10">
    <source>
        <dbReference type="PROSITE" id="PS51371"/>
    </source>
</evidence>
<evidence type="ECO:0000256" key="1">
    <source>
        <dbReference type="ARBA" id="ARBA00004141"/>
    </source>
</evidence>
<feature type="transmembrane region" description="Helical" evidence="9">
    <location>
        <begin position="382"/>
        <end position="406"/>
    </location>
</feature>
<dbReference type="GO" id="GO:0005886">
    <property type="term" value="C:plasma membrane"/>
    <property type="evidence" value="ECO:0007669"/>
    <property type="project" value="TreeGrafter"/>
</dbReference>
<accession>A0A1R1WY10</accession>
<dbReference type="GO" id="GO:0005247">
    <property type="term" value="F:voltage-gated chloride channel activity"/>
    <property type="evidence" value="ECO:0007669"/>
    <property type="project" value="TreeGrafter"/>
</dbReference>
<dbReference type="GO" id="GO:0000324">
    <property type="term" value="C:fungal-type vacuole"/>
    <property type="evidence" value="ECO:0007669"/>
    <property type="project" value="TreeGrafter"/>
</dbReference>
<keyword evidence="7 9" id="KW-0868">Chloride</keyword>
<feature type="transmembrane region" description="Helical" evidence="9">
    <location>
        <begin position="127"/>
        <end position="148"/>
    </location>
</feature>
<keyword evidence="2 9" id="KW-0813">Transport</keyword>
<comment type="caution">
    <text evidence="9">Lacks conserved residue(s) required for the propagation of feature annotation.</text>
</comment>
<keyword evidence="8" id="KW-0129">CBS domain</keyword>
<protein>
    <recommendedName>
        <fullName evidence="9">Chloride channel protein</fullName>
    </recommendedName>
</protein>
<dbReference type="InterPro" id="IPR046342">
    <property type="entry name" value="CBS_dom_sf"/>
</dbReference>
<feature type="transmembrane region" description="Helical" evidence="9">
    <location>
        <begin position="291"/>
        <end position="310"/>
    </location>
</feature>
<evidence type="ECO:0000313" key="11">
    <source>
        <dbReference type="EMBL" id="OMJ07244.1"/>
    </source>
</evidence>
<feature type="transmembrane region" description="Helical" evidence="9">
    <location>
        <begin position="316"/>
        <end position="336"/>
    </location>
</feature>
<dbReference type="GO" id="GO:0005783">
    <property type="term" value="C:endoplasmic reticulum"/>
    <property type="evidence" value="ECO:0007669"/>
    <property type="project" value="TreeGrafter"/>
</dbReference>
<gene>
    <name evidence="11" type="ORF">AYI69_g11523</name>
</gene>
<keyword evidence="6 9" id="KW-0472">Membrane</keyword>
<evidence type="ECO:0000256" key="3">
    <source>
        <dbReference type="ARBA" id="ARBA00022692"/>
    </source>
</evidence>
<evidence type="ECO:0000256" key="2">
    <source>
        <dbReference type="ARBA" id="ARBA00022448"/>
    </source>
</evidence>
<dbReference type="InterPro" id="IPR001807">
    <property type="entry name" value="ClC"/>
</dbReference>
<dbReference type="PANTHER" id="PTHR45711">
    <property type="entry name" value="CHLORIDE CHANNEL PROTEIN"/>
    <property type="match status" value="1"/>
</dbReference>
<dbReference type="Gene3D" id="3.10.580.10">
    <property type="entry name" value="CBS-domain"/>
    <property type="match status" value="1"/>
</dbReference>
<dbReference type="GO" id="GO:0006878">
    <property type="term" value="P:intracellular copper ion homeostasis"/>
    <property type="evidence" value="ECO:0007669"/>
    <property type="project" value="TreeGrafter"/>
</dbReference>
<dbReference type="OrthoDB" id="44789at2759"/>
<evidence type="ECO:0000256" key="8">
    <source>
        <dbReference type="PROSITE-ProRule" id="PRU00703"/>
    </source>
</evidence>
<dbReference type="Proteomes" id="UP000187429">
    <property type="component" value="Unassembled WGS sequence"/>
</dbReference>
<keyword evidence="3 9" id="KW-0812">Transmembrane</keyword>
<feature type="transmembrane region" description="Helical" evidence="9">
    <location>
        <begin position="182"/>
        <end position="206"/>
    </location>
</feature>
<evidence type="ECO:0000256" key="6">
    <source>
        <dbReference type="ARBA" id="ARBA00023136"/>
    </source>
</evidence>
<keyword evidence="4 9" id="KW-1133">Transmembrane helix</keyword>
<keyword evidence="5 9" id="KW-0406">Ion transport</keyword>
<evidence type="ECO:0000256" key="7">
    <source>
        <dbReference type="ARBA" id="ARBA00023214"/>
    </source>
</evidence>
<dbReference type="PRINTS" id="PR00762">
    <property type="entry name" value="CLCHANNEL"/>
</dbReference>
<dbReference type="Pfam" id="PF00654">
    <property type="entry name" value="Voltage_CLC"/>
    <property type="match status" value="2"/>
</dbReference>
<evidence type="ECO:0000256" key="4">
    <source>
        <dbReference type="ARBA" id="ARBA00022989"/>
    </source>
</evidence>
<comment type="similarity">
    <text evidence="9">Belongs to the chloride channel (TC 2.A.49) family.</text>
</comment>
<evidence type="ECO:0000256" key="9">
    <source>
        <dbReference type="RuleBase" id="RU361221"/>
    </source>
</evidence>
<organism evidence="11 12">
    <name type="scientific">Smittium culicis</name>
    <dbReference type="NCBI Taxonomy" id="133412"/>
    <lineage>
        <taxon>Eukaryota</taxon>
        <taxon>Fungi</taxon>
        <taxon>Fungi incertae sedis</taxon>
        <taxon>Zoopagomycota</taxon>
        <taxon>Kickxellomycotina</taxon>
        <taxon>Harpellomycetes</taxon>
        <taxon>Harpellales</taxon>
        <taxon>Legeriomycetaceae</taxon>
        <taxon>Smittium</taxon>
    </lineage>
</organism>